<evidence type="ECO:0000256" key="8">
    <source>
        <dbReference type="ARBA" id="ARBA00022982"/>
    </source>
</evidence>
<evidence type="ECO:0000256" key="11">
    <source>
        <dbReference type="ARBA" id="ARBA00023136"/>
    </source>
</evidence>
<keyword evidence="6" id="KW-1003">Cell membrane</keyword>
<evidence type="ECO:0000313" key="20">
    <source>
        <dbReference type="Proteomes" id="UP000298179"/>
    </source>
</evidence>
<dbReference type="PANTHER" id="PTHR36835">
    <property type="entry name" value="CYTOCHROME BO(3) UBIQUINOL OXIDASE SUBUNIT 4"/>
    <property type="match status" value="1"/>
</dbReference>
<dbReference type="GO" id="GO:0009486">
    <property type="term" value="F:cytochrome bo3 ubiquinol oxidase activity"/>
    <property type="evidence" value="ECO:0007669"/>
    <property type="project" value="InterPro"/>
</dbReference>
<evidence type="ECO:0000256" key="12">
    <source>
        <dbReference type="ARBA" id="ARBA00025694"/>
    </source>
</evidence>
<evidence type="ECO:0000256" key="7">
    <source>
        <dbReference type="ARBA" id="ARBA00022692"/>
    </source>
</evidence>
<keyword evidence="10" id="KW-0560">Oxidoreductase</keyword>
<dbReference type="Proteomes" id="UP000298179">
    <property type="component" value="Unassembled WGS sequence"/>
</dbReference>
<proteinExistence type="inferred from homology"/>
<keyword evidence="5" id="KW-0813">Transport</keyword>
<dbReference type="GO" id="GO:0009319">
    <property type="term" value="C:cytochrome o ubiquinol oxidase complex"/>
    <property type="evidence" value="ECO:0007669"/>
    <property type="project" value="TreeGrafter"/>
</dbReference>
<reference evidence="19 20" key="1">
    <citation type="submission" date="2019-03" db="EMBL/GenBank/DDBJ databases">
        <title>Jiella endophytica sp. nov., a novel endophytic bacterium isolated from root of Ficus microcarpa Linn. f.</title>
        <authorList>
            <person name="Tuo L."/>
        </authorList>
    </citation>
    <scope>NUCLEOTIDE SEQUENCE [LARGE SCALE GENOMIC DNA]</scope>
    <source>
        <strain evidence="19 20">CBS5Q-3</strain>
    </source>
</reference>
<evidence type="ECO:0000313" key="19">
    <source>
        <dbReference type="EMBL" id="TFF27277.1"/>
    </source>
</evidence>
<evidence type="ECO:0000256" key="2">
    <source>
        <dbReference type="ARBA" id="ARBA00008079"/>
    </source>
</evidence>
<feature type="transmembrane region" description="Helical" evidence="18">
    <location>
        <begin position="92"/>
        <end position="114"/>
    </location>
</feature>
<evidence type="ECO:0000256" key="6">
    <source>
        <dbReference type="ARBA" id="ARBA00022475"/>
    </source>
</evidence>
<keyword evidence="11 18" id="KW-0472">Membrane</keyword>
<sequence length="179" mass="18827">MSIGSHTSDAHHGDHGGHHPSGESHSTMSGYLTGFGLSVVLTVIPFWLVWARPIEDGVVTSLLVILLAVAQIIVHMIYFLHMDAKSEGGWTIMALIFTVVLVVITISGSLWVMYHLNSNMMPMDNSMQMDGLEMKGMSMDGASDAGKNAPEAGASTESGHGDHGGMTMGGSQNGSGSGQ</sequence>
<feature type="transmembrane region" description="Helical" evidence="18">
    <location>
        <begin position="30"/>
        <end position="50"/>
    </location>
</feature>
<comment type="subunit">
    <text evidence="3">Heterooctamer of two A chains, two B chains, two C chains and two D chains.</text>
</comment>
<evidence type="ECO:0000256" key="4">
    <source>
        <dbReference type="ARBA" id="ARBA00014689"/>
    </source>
</evidence>
<evidence type="ECO:0000256" key="13">
    <source>
        <dbReference type="ARBA" id="ARBA00030071"/>
    </source>
</evidence>
<name>A0A4Y8RTZ5_9HYPH</name>
<feature type="compositionally biased region" description="Basic and acidic residues" evidence="17">
    <location>
        <begin position="8"/>
        <end position="22"/>
    </location>
</feature>
<keyword evidence="20" id="KW-1185">Reference proteome</keyword>
<evidence type="ECO:0000256" key="1">
    <source>
        <dbReference type="ARBA" id="ARBA00004651"/>
    </source>
</evidence>
<evidence type="ECO:0000256" key="3">
    <source>
        <dbReference type="ARBA" id="ARBA00011700"/>
    </source>
</evidence>
<feature type="region of interest" description="Disordered" evidence="17">
    <location>
        <begin position="140"/>
        <end position="179"/>
    </location>
</feature>
<dbReference type="InterPro" id="IPR005171">
    <property type="entry name" value="Cyt_c_oxidase_su4_prok"/>
</dbReference>
<evidence type="ECO:0000256" key="14">
    <source>
        <dbReference type="ARBA" id="ARBA00030211"/>
    </source>
</evidence>
<dbReference type="PANTHER" id="PTHR36835:SF1">
    <property type="entry name" value="CYTOCHROME BO(3) UBIQUINOL OXIDASE SUBUNIT 4"/>
    <property type="match status" value="1"/>
</dbReference>
<evidence type="ECO:0000256" key="15">
    <source>
        <dbReference type="ARBA" id="ARBA00031887"/>
    </source>
</evidence>
<dbReference type="GO" id="GO:0015078">
    <property type="term" value="F:proton transmembrane transporter activity"/>
    <property type="evidence" value="ECO:0007669"/>
    <property type="project" value="TreeGrafter"/>
</dbReference>
<comment type="subcellular location">
    <subcellularLocation>
        <location evidence="1">Cell membrane</location>
        <topology evidence="1">Multi-pass membrane protein</topology>
    </subcellularLocation>
</comment>
<evidence type="ECO:0000256" key="16">
    <source>
        <dbReference type="ARBA" id="ARBA00032185"/>
    </source>
</evidence>
<dbReference type="AlphaFoldDB" id="A0A4Y8RTZ5"/>
<feature type="region of interest" description="Disordered" evidence="17">
    <location>
        <begin position="1"/>
        <end position="25"/>
    </location>
</feature>
<protein>
    <recommendedName>
        <fullName evidence="4">Cytochrome bo(3) ubiquinol oxidase subunit 4</fullName>
    </recommendedName>
    <alternativeName>
        <fullName evidence="16">Cytochrome o ubiquinol oxidase subunit 4</fullName>
    </alternativeName>
    <alternativeName>
        <fullName evidence="13">Oxidase bo(3) subunit 4</fullName>
    </alternativeName>
    <alternativeName>
        <fullName evidence="14">Ubiquinol oxidase polypeptide IV</fullName>
    </alternativeName>
    <alternativeName>
        <fullName evidence="15">Ubiquinol oxidase subunit 4</fullName>
    </alternativeName>
</protein>
<evidence type="ECO:0000256" key="18">
    <source>
        <dbReference type="SAM" id="Phobius"/>
    </source>
</evidence>
<dbReference type="Pfam" id="PF03626">
    <property type="entry name" value="COX4_pro"/>
    <property type="match status" value="1"/>
</dbReference>
<keyword evidence="7 18" id="KW-0812">Transmembrane</keyword>
<dbReference type="InterPro" id="IPR050968">
    <property type="entry name" value="Cytochrome_c_oxidase_bac_sub4"/>
</dbReference>
<feature type="compositionally biased region" description="Gly residues" evidence="17">
    <location>
        <begin position="164"/>
        <end position="179"/>
    </location>
</feature>
<comment type="function">
    <text evidence="12">Cytochrome bo(3) ubiquinol terminal oxidase is the component of the aerobic respiratory chain of E.coli that predominates when cells are grown at high aeration. Has proton pump activity across the membrane in addition to electron transfer, pumping 2 protons/electron.</text>
</comment>
<dbReference type="EMBL" id="SOZD01000001">
    <property type="protein sequence ID" value="TFF27277.1"/>
    <property type="molecule type" value="Genomic_DNA"/>
</dbReference>
<evidence type="ECO:0000256" key="17">
    <source>
        <dbReference type="SAM" id="MobiDB-lite"/>
    </source>
</evidence>
<comment type="caution">
    <text evidence="19">The sequence shown here is derived from an EMBL/GenBank/DDBJ whole genome shotgun (WGS) entry which is preliminary data.</text>
</comment>
<evidence type="ECO:0000256" key="9">
    <source>
        <dbReference type="ARBA" id="ARBA00022989"/>
    </source>
</evidence>
<dbReference type="GO" id="GO:0015990">
    <property type="term" value="P:electron transport coupled proton transport"/>
    <property type="evidence" value="ECO:0007669"/>
    <property type="project" value="InterPro"/>
</dbReference>
<organism evidence="19 20">
    <name type="scientific">Jiella endophytica</name>
    <dbReference type="NCBI Taxonomy" id="2558362"/>
    <lineage>
        <taxon>Bacteria</taxon>
        <taxon>Pseudomonadati</taxon>
        <taxon>Pseudomonadota</taxon>
        <taxon>Alphaproteobacteria</taxon>
        <taxon>Hyphomicrobiales</taxon>
        <taxon>Aurantimonadaceae</taxon>
        <taxon>Jiella</taxon>
    </lineage>
</organism>
<evidence type="ECO:0000256" key="10">
    <source>
        <dbReference type="ARBA" id="ARBA00023002"/>
    </source>
</evidence>
<gene>
    <name evidence="19" type="primary">cyoD</name>
    <name evidence="19" type="ORF">E3C22_02045</name>
</gene>
<dbReference type="InterPro" id="IPR014210">
    <property type="entry name" value="Cyt_o_ubiqinol_oxidase_su4"/>
</dbReference>
<comment type="similarity">
    <text evidence="2">Belongs to the cytochrome c oxidase bacterial subunit 4 family.</text>
</comment>
<accession>A0A4Y8RTZ5</accession>
<dbReference type="NCBIfam" id="TIGR02847">
    <property type="entry name" value="CyoD"/>
    <property type="match status" value="1"/>
</dbReference>
<keyword evidence="9 18" id="KW-1133">Transmembrane helix</keyword>
<keyword evidence="8" id="KW-0249">Electron transport</keyword>
<dbReference type="GO" id="GO:0019646">
    <property type="term" value="P:aerobic electron transport chain"/>
    <property type="evidence" value="ECO:0007669"/>
    <property type="project" value="TreeGrafter"/>
</dbReference>
<dbReference type="GO" id="GO:0005886">
    <property type="term" value="C:plasma membrane"/>
    <property type="evidence" value="ECO:0007669"/>
    <property type="project" value="UniProtKB-SubCell"/>
</dbReference>
<evidence type="ECO:0000256" key="5">
    <source>
        <dbReference type="ARBA" id="ARBA00022448"/>
    </source>
</evidence>
<dbReference type="OrthoDB" id="2375888at2"/>
<feature type="transmembrane region" description="Helical" evidence="18">
    <location>
        <begin position="62"/>
        <end position="80"/>
    </location>
</feature>